<dbReference type="EMBL" id="JABCKI010000049">
    <property type="protein sequence ID" value="KAG5653504.1"/>
    <property type="molecule type" value="Genomic_DNA"/>
</dbReference>
<protein>
    <recommendedName>
        <fullName evidence="3">Las1-domain-containing protein</fullName>
    </recommendedName>
</protein>
<dbReference type="InterPro" id="IPR007174">
    <property type="entry name" value="Las1"/>
</dbReference>
<dbReference type="GO" id="GO:0000460">
    <property type="term" value="P:maturation of 5.8S rRNA"/>
    <property type="evidence" value="ECO:0007669"/>
    <property type="project" value="TreeGrafter"/>
</dbReference>
<proteinExistence type="predicted"/>
<gene>
    <name evidence="1" type="ORF">H0H81_012714</name>
</gene>
<name>A0A9P7KKT5_9AGAR</name>
<dbReference type="GO" id="GO:0090730">
    <property type="term" value="C:Las1 complex"/>
    <property type="evidence" value="ECO:0007669"/>
    <property type="project" value="InterPro"/>
</dbReference>
<accession>A0A9P7KKT5</accession>
<reference evidence="1" key="2">
    <citation type="submission" date="2021-10" db="EMBL/GenBank/DDBJ databases">
        <title>Phylogenomics reveals ancestral predisposition of the termite-cultivated fungus Termitomyces towards a domesticated lifestyle.</title>
        <authorList>
            <person name="Auxier B."/>
            <person name="Grum-Grzhimaylo A."/>
            <person name="Cardenas M.E."/>
            <person name="Lodge J.D."/>
            <person name="Laessoe T."/>
            <person name="Pedersen O."/>
            <person name="Smith M.E."/>
            <person name="Kuyper T.W."/>
            <person name="Franco-Molano E.A."/>
            <person name="Baroni T.J."/>
            <person name="Aanen D.K."/>
        </authorList>
    </citation>
    <scope>NUCLEOTIDE SEQUENCE</scope>
    <source>
        <strain evidence="1">D49</strain>
    </source>
</reference>
<dbReference type="GO" id="GO:0004519">
    <property type="term" value="F:endonuclease activity"/>
    <property type="evidence" value="ECO:0007669"/>
    <property type="project" value="InterPro"/>
</dbReference>
<dbReference type="OrthoDB" id="10263222at2759"/>
<dbReference type="PANTHER" id="PTHR15002:SF0">
    <property type="entry name" value="RIBOSOMAL BIOGENESIS PROTEIN LAS1L"/>
    <property type="match status" value="1"/>
</dbReference>
<evidence type="ECO:0000313" key="2">
    <source>
        <dbReference type="Proteomes" id="UP000717328"/>
    </source>
</evidence>
<comment type="caution">
    <text evidence="1">The sequence shown here is derived from an EMBL/GenBank/DDBJ whole genome shotgun (WGS) entry which is preliminary data.</text>
</comment>
<organism evidence="1 2">
    <name type="scientific">Sphagnurus paluster</name>
    <dbReference type="NCBI Taxonomy" id="117069"/>
    <lineage>
        <taxon>Eukaryota</taxon>
        <taxon>Fungi</taxon>
        <taxon>Dikarya</taxon>
        <taxon>Basidiomycota</taxon>
        <taxon>Agaricomycotina</taxon>
        <taxon>Agaricomycetes</taxon>
        <taxon>Agaricomycetidae</taxon>
        <taxon>Agaricales</taxon>
        <taxon>Tricholomatineae</taxon>
        <taxon>Lyophyllaceae</taxon>
        <taxon>Sphagnurus</taxon>
    </lineage>
</organism>
<dbReference type="Proteomes" id="UP000717328">
    <property type="component" value="Unassembled WGS sequence"/>
</dbReference>
<keyword evidence="2" id="KW-1185">Reference proteome</keyword>
<evidence type="ECO:0008006" key="3">
    <source>
        <dbReference type="Google" id="ProtNLM"/>
    </source>
</evidence>
<sequence>MKLPRRVPWTSISELEQVCSWIYAEENDIDGKILAVNRISAWRAITHLPHALESTLSILVAIVQDNLQPASSSQLALRQSYSTAIIRLVNGLVDPLQLGAYARSISSIAQQLGLPSWLVELRHAATHEDLPSLDLLREAARVSMVWLLNNYFLPAINPSTAPEVVTPLRPLEPTLKQYKHLLKMTARDASLRTHYAPAILSVMKDVERWITEARVAANMATRDLWETTSETLLDSVEMDAKERWALERLCDALLEKGGLVPLSKKKRDFPADSFTPPKFSILLWTSLLHHLQSLHSEFYAVLAGRIVLTLLAERDAKESQVEVQLDSSYELCLARWAFWVVEAWEADDSHDFDLRKEVTVLLMQSLGHVMNASHRDKKSATILLESLCTGLPQLDSALSVLKVLSNNTPPTKWIPEDIEIMDQRLNALLSSDLVPDISTPRSESLTRRTEPASDVTQGWRLLDESSGWRPCPIGVYRSTIE</sequence>
<dbReference type="PANTHER" id="PTHR15002">
    <property type="entry name" value="RIBOSOMAL BIOGENESIS PROTEIN LAS1L"/>
    <property type="match status" value="1"/>
</dbReference>
<reference evidence="1" key="1">
    <citation type="submission" date="2021-02" db="EMBL/GenBank/DDBJ databases">
        <authorList>
            <person name="Nieuwenhuis M."/>
            <person name="Van De Peppel L.J.J."/>
        </authorList>
    </citation>
    <scope>NUCLEOTIDE SEQUENCE</scope>
    <source>
        <strain evidence="1">D49</strain>
    </source>
</reference>
<dbReference type="AlphaFoldDB" id="A0A9P7KKT5"/>
<dbReference type="GO" id="GO:0000470">
    <property type="term" value="P:maturation of LSU-rRNA"/>
    <property type="evidence" value="ECO:0007669"/>
    <property type="project" value="TreeGrafter"/>
</dbReference>
<dbReference type="Pfam" id="PF04031">
    <property type="entry name" value="Las1"/>
    <property type="match status" value="1"/>
</dbReference>
<evidence type="ECO:0000313" key="1">
    <source>
        <dbReference type="EMBL" id="KAG5653504.1"/>
    </source>
</evidence>
<dbReference type="GO" id="GO:0030687">
    <property type="term" value="C:preribosome, large subunit precursor"/>
    <property type="evidence" value="ECO:0007669"/>
    <property type="project" value="TreeGrafter"/>
</dbReference>